<dbReference type="EMBL" id="JABDTM020029217">
    <property type="protein sequence ID" value="KAH0808123.1"/>
    <property type="molecule type" value="Genomic_DNA"/>
</dbReference>
<reference evidence="14" key="2">
    <citation type="submission" date="2021-08" db="EMBL/GenBank/DDBJ databases">
        <authorList>
            <person name="Eriksson T."/>
        </authorList>
    </citation>
    <scope>NUCLEOTIDE SEQUENCE</scope>
    <source>
        <strain evidence="14">Stoneville</strain>
        <tissue evidence="14">Whole head</tissue>
    </source>
</reference>
<dbReference type="InterPro" id="IPR013320">
    <property type="entry name" value="ConA-like_dom_sf"/>
</dbReference>
<feature type="domain" description="Endonuclease/exonuclease/phosphatase" evidence="12">
    <location>
        <begin position="7"/>
        <end position="248"/>
    </location>
</feature>
<keyword evidence="5 10" id="KW-1133">Transmembrane helix</keyword>
<evidence type="ECO:0000256" key="10">
    <source>
        <dbReference type="RuleBase" id="RU362126"/>
    </source>
</evidence>
<evidence type="ECO:0000256" key="2">
    <source>
        <dbReference type="ARBA" id="ARBA00010983"/>
    </source>
</evidence>
<dbReference type="Pfam" id="PF03372">
    <property type="entry name" value="Exo_endo_phos"/>
    <property type="match status" value="1"/>
</dbReference>
<evidence type="ECO:0000313" key="14">
    <source>
        <dbReference type="EMBL" id="KAH0808123.1"/>
    </source>
</evidence>
<dbReference type="PANTHER" id="PTHR11073">
    <property type="entry name" value="CALRETICULIN AND CALNEXIN"/>
    <property type="match status" value="1"/>
</dbReference>
<accession>A0A8J6H4U7</accession>
<dbReference type="InterPro" id="IPR018124">
    <property type="entry name" value="Calret/calnex_CS"/>
</dbReference>
<dbReference type="InterPro" id="IPR009033">
    <property type="entry name" value="Calreticulin/calnexin_P_dom_sf"/>
</dbReference>
<dbReference type="AlphaFoldDB" id="A0A8J6H4U7"/>
<organism evidence="14 15">
    <name type="scientific">Tenebrio molitor</name>
    <name type="common">Yellow mealworm beetle</name>
    <dbReference type="NCBI Taxonomy" id="7067"/>
    <lineage>
        <taxon>Eukaryota</taxon>
        <taxon>Metazoa</taxon>
        <taxon>Ecdysozoa</taxon>
        <taxon>Arthropoda</taxon>
        <taxon>Hexapoda</taxon>
        <taxon>Insecta</taxon>
        <taxon>Pterygota</taxon>
        <taxon>Neoptera</taxon>
        <taxon>Endopterygota</taxon>
        <taxon>Coleoptera</taxon>
        <taxon>Polyphaga</taxon>
        <taxon>Cucujiformia</taxon>
        <taxon>Tenebrionidae</taxon>
        <taxon>Tenebrio</taxon>
    </lineage>
</organism>
<evidence type="ECO:0000256" key="11">
    <source>
        <dbReference type="SAM" id="MobiDB-lite"/>
    </source>
</evidence>
<dbReference type="Pfam" id="PF00262">
    <property type="entry name" value="Calreticulin"/>
    <property type="match status" value="1"/>
</dbReference>
<keyword evidence="9" id="KW-1015">Disulfide bond</keyword>
<comment type="caution">
    <text evidence="14">The sequence shown here is derived from an EMBL/GenBank/DDBJ whole genome shotgun (WGS) entry which is preliminary data.</text>
</comment>
<dbReference type="Gene3D" id="3.60.10.10">
    <property type="entry name" value="Endonuclease/exonuclease/phosphatase"/>
    <property type="match status" value="1"/>
</dbReference>
<dbReference type="InterPro" id="IPR005135">
    <property type="entry name" value="Endo/exonuclease/phosphatase"/>
</dbReference>
<feature type="disulfide bond" evidence="9">
    <location>
        <begin position="383"/>
        <end position="418"/>
    </location>
</feature>
<dbReference type="Gene3D" id="2.60.120.200">
    <property type="match status" value="1"/>
</dbReference>
<evidence type="ECO:0000256" key="3">
    <source>
        <dbReference type="ARBA" id="ARBA00022692"/>
    </source>
</evidence>
<comment type="similarity">
    <text evidence="2 10">Belongs to the calreticulin family.</text>
</comment>
<feature type="transmembrane region" description="Helical" evidence="10">
    <location>
        <begin position="706"/>
        <end position="727"/>
    </location>
</feature>
<evidence type="ECO:0000259" key="12">
    <source>
        <dbReference type="Pfam" id="PF03372"/>
    </source>
</evidence>
<feature type="region of interest" description="Disordered" evidence="11">
    <location>
        <begin position="549"/>
        <end position="569"/>
    </location>
</feature>
<feature type="region of interest" description="Disordered" evidence="11">
    <location>
        <begin position="731"/>
        <end position="817"/>
    </location>
</feature>
<dbReference type="InterPro" id="IPR036691">
    <property type="entry name" value="Endo/exonu/phosph_ase_sf"/>
</dbReference>
<feature type="compositionally biased region" description="Basic and acidic residues" evidence="11">
    <location>
        <begin position="737"/>
        <end position="753"/>
    </location>
</feature>
<dbReference type="FunFam" id="2.60.120.200:FF:000011">
    <property type="entry name" value="Probable calnexin"/>
    <property type="match status" value="1"/>
</dbReference>
<keyword evidence="7 10" id="KW-0143">Chaperone</keyword>
<evidence type="ECO:0000256" key="5">
    <source>
        <dbReference type="ARBA" id="ARBA00022989"/>
    </source>
</evidence>
<dbReference type="GO" id="GO:0005509">
    <property type="term" value="F:calcium ion binding"/>
    <property type="evidence" value="ECO:0007669"/>
    <property type="project" value="InterPro"/>
</dbReference>
<gene>
    <name evidence="14" type="ORF">GEV33_014666</name>
    <name evidence="13" type="ORF">GEV33_014678</name>
</gene>
<dbReference type="GO" id="GO:0006457">
    <property type="term" value="P:protein folding"/>
    <property type="evidence" value="ECO:0007669"/>
    <property type="project" value="InterPro"/>
</dbReference>
<comment type="subcellular location">
    <subcellularLocation>
        <location evidence="1">Endoplasmic reticulum membrane</location>
        <topology evidence="1">Single-pass type I membrane protein</topology>
    </subcellularLocation>
</comment>
<reference evidence="14" key="1">
    <citation type="journal article" date="2020" name="J Insects Food Feed">
        <title>The yellow mealworm (Tenebrio molitor) genome: a resource for the emerging insects as food and feed industry.</title>
        <authorList>
            <person name="Eriksson T."/>
            <person name="Andere A."/>
            <person name="Kelstrup H."/>
            <person name="Emery V."/>
            <person name="Picard C."/>
        </authorList>
    </citation>
    <scope>NUCLEOTIDE SEQUENCE</scope>
    <source>
        <strain evidence="14">Stoneville</strain>
        <tissue evidence="14">Whole head</tissue>
    </source>
</reference>
<dbReference type="SUPFAM" id="SSF63887">
    <property type="entry name" value="P-domain of calnexin/calreticulin"/>
    <property type="match status" value="1"/>
</dbReference>
<dbReference type="GO" id="GO:0005789">
    <property type="term" value="C:endoplasmic reticulum membrane"/>
    <property type="evidence" value="ECO:0007669"/>
    <property type="project" value="UniProtKB-SubCell"/>
</dbReference>
<dbReference type="Proteomes" id="UP000719412">
    <property type="component" value="Unassembled WGS sequence"/>
</dbReference>
<dbReference type="GO" id="GO:0036503">
    <property type="term" value="P:ERAD pathway"/>
    <property type="evidence" value="ECO:0007669"/>
    <property type="project" value="TreeGrafter"/>
</dbReference>
<dbReference type="GO" id="GO:0003824">
    <property type="term" value="F:catalytic activity"/>
    <property type="evidence" value="ECO:0007669"/>
    <property type="project" value="InterPro"/>
</dbReference>
<keyword evidence="4 10" id="KW-0256">Endoplasmic reticulum</keyword>
<dbReference type="PRINTS" id="PR00626">
    <property type="entry name" value="CALRETICULIN"/>
</dbReference>
<dbReference type="PROSITE" id="PS00804">
    <property type="entry name" value="CALRETICULIN_2"/>
    <property type="match status" value="1"/>
</dbReference>
<dbReference type="FunFam" id="2.10.250.10:FF:000001">
    <property type="entry name" value="Calnexin homolog"/>
    <property type="match status" value="1"/>
</dbReference>
<evidence type="ECO:0000313" key="15">
    <source>
        <dbReference type="Proteomes" id="UP000719412"/>
    </source>
</evidence>
<dbReference type="EMBL" id="JABDTM020029219">
    <property type="protein sequence ID" value="KAH0808115.1"/>
    <property type="molecule type" value="Genomic_DNA"/>
</dbReference>
<keyword evidence="6 10" id="KW-0472">Membrane</keyword>
<comment type="function">
    <text evidence="8">Calcium-binding protein that interacts with newly synthesized monoglucosylated glycoproteins in the endoplasmic reticulum. It may act in assisting protein assembly and/or in the retention within the ER of unassembled protein subunits. It seems to play a major role in the quality control apparatus of the ER by the retention of incorrectly folded proteins. Required for embryogenesis and larval development under heat and ER stress conditions. May be important for germ cell development. Involved in neuronal necrotic cell death.</text>
</comment>
<feature type="compositionally biased region" description="Basic and acidic residues" evidence="11">
    <location>
        <begin position="498"/>
        <end position="526"/>
    </location>
</feature>
<keyword evidence="3 10" id="KW-0812">Transmembrane</keyword>
<evidence type="ECO:0000256" key="9">
    <source>
        <dbReference type="PIRSR" id="PIRSR601580-3"/>
    </source>
</evidence>
<evidence type="ECO:0000256" key="1">
    <source>
        <dbReference type="ARBA" id="ARBA00004115"/>
    </source>
</evidence>
<dbReference type="InterPro" id="IPR001580">
    <property type="entry name" value="Calret/calnex"/>
</dbReference>
<feature type="region of interest" description="Disordered" evidence="11">
    <location>
        <begin position="490"/>
        <end position="528"/>
    </location>
</feature>
<evidence type="ECO:0000313" key="13">
    <source>
        <dbReference type="EMBL" id="KAH0808115.1"/>
    </source>
</evidence>
<feature type="compositionally biased region" description="Acidic residues" evidence="11">
    <location>
        <begin position="754"/>
        <end position="778"/>
    </location>
</feature>
<evidence type="ECO:0000256" key="8">
    <source>
        <dbReference type="ARBA" id="ARBA00053392"/>
    </source>
</evidence>
<dbReference type="SUPFAM" id="SSF56219">
    <property type="entry name" value="DNase I-like"/>
    <property type="match status" value="1"/>
</dbReference>
<evidence type="ECO:0000256" key="6">
    <source>
        <dbReference type="ARBA" id="ARBA00023136"/>
    </source>
</evidence>
<dbReference type="Gene3D" id="2.10.250.10">
    <property type="entry name" value="Calreticulin/calnexin, P domain"/>
    <property type="match status" value="1"/>
</dbReference>
<protein>
    <recommendedName>
        <fullName evidence="12">Endonuclease/exonuclease/phosphatase domain-containing protein</fullName>
    </recommendedName>
</protein>
<dbReference type="SUPFAM" id="SSF49899">
    <property type="entry name" value="Concanavalin A-like lectins/glucanases"/>
    <property type="match status" value="1"/>
</dbReference>
<proteinExistence type="inferred from homology"/>
<dbReference type="PANTHER" id="PTHR11073:SF1">
    <property type="entry name" value="CALNEXIN 14D-RELATED"/>
    <property type="match status" value="1"/>
</dbReference>
<keyword evidence="15" id="KW-1185">Reference proteome</keyword>
<dbReference type="PROSITE" id="PS00805">
    <property type="entry name" value="CALRETICULIN_REPEAT"/>
    <property type="match status" value="1"/>
</dbReference>
<sequence length="817" mass="92532">MELKVFTLNCWGLAVVSRDRIHRIKAIGEMLATSHYDVVCLQEIWLKSDYELIKHKVSGVLPYSHYFYSGVTGSGICILSRHTMEEVFFHQWPVNGYIHKIHHGDWFGGKGLHAEYNRKCDEYQAHRVLQAFDTAQFIQMTSGGADLVILAGDLNTEPGDLAYRIILNVSGFTDAFNEAGETVQDMAATCESLTNSYTPTALLKKNIPGKRLDYIMYHSSSNLQVDLKSYELPLPNKVPECSYSYSDHEAVAATLIISRMDDSEEAIVETEEPVIDIPYESPEPLDPKRIYLAEHFDDLDQFAKRWVKSQAKKEGISEDIAKYDGEWQIEGAGKDGLVGDKGLVLKSKAKHAAIASSLLKPFNFDTKPLIVQYEVIFQDGQECGGAYLKLLSQGPETQNLNNFHDKTPYSIMFGPDKCGNDHKLHFIFKHRNPLNGSLEEKHCKKPKERIEDAFSDKLPHLFTLVLQPDNTFEISLDRKIVNSGSLLEDFTPTVNPPKEIDDPNDKKPEDWDEREKIADPEAVKPDDWDEDAPAQIVDESAVMPEGWLENEPTHIPDPDAKKPDDWDTEMDGEWEPPLIDNPLCKDAVGCGSWEPPLINNPEFKGKWRAPLIDNPNYKGKWRPRRIANPEFFEDKHPFKMQAVSAVGFELWSMSKDIFFDNVIITDDLAVADHWAAATFDKKRQKIAKDSESVIQKLATLTNEYPWLWGVYILVLGIPVVLVLYLCCKPGSSASQSQEKEELRQAAQNKKTDEPTEDVEEEAKEEVEEAEVENPEDDDREKNSGPDTDEEEESEGKTEDHSPKGSGDGARKRKVRKE</sequence>
<feature type="compositionally biased region" description="Basic and acidic residues" evidence="11">
    <location>
        <begin position="551"/>
        <end position="565"/>
    </location>
</feature>
<evidence type="ECO:0000256" key="4">
    <source>
        <dbReference type="ARBA" id="ARBA00022824"/>
    </source>
</evidence>
<name>A0A8J6H4U7_TENMO</name>
<dbReference type="GO" id="GO:0051082">
    <property type="term" value="F:unfolded protein binding"/>
    <property type="evidence" value="ECO:0007669"/>
    <property type="project" value="InterPro"/>
</dbReference>
<evidence type="ECO:0000256" key="7">
    <source>
        <dbReference type="ARBA" id="ARBA00023186"/>
    </source>
</evidence>